<dbReference type="RefSeq" id="WP_080460489.1">
    <property type="nucleotide sequence ID" value="NZ_JXMW01000011.1"/>
</dbReference>
<dbReference type="InterPro" id="IPR026893">
    <property type="entry name" value="Tyr/Ser_Pase_IphP-type"/>
</dbReference>
<sequence length="242" mass="27611">MKYIHIPLEGAYNVRELGGYPINNGVTSFNSFLRGDSLEEITVKDLKILEEYGIRNILDLRGEIEIGDELKIIRDNSNLKYKQISLFGDIEKAASEDITKMIVENPEEFLIEIYIAALNEAKSAMKEVFDNIAKCKGGILFHCTDGKDRTGIISALLLDLAGVKKSDIIANYQITHTYIKENPKVKEQAKQYSEELTYSKPKYMANLLNYLEKNYNNTESYLEKIGVSKENIRKIKQKLITI</sequence>
<dbReference type="PROSITE" id="PS50056">
    <property type="entry name" value="TYR_PHOSPHATASE_2"/>
    <property type="match status" value="1"/>
</dbReference>
<dbReference type="GO" id="GO:0004721">
    <property type="term" value="F:phosphoprotein phosphatase activity"/>
    <property type="evidence" value="ECO:0007669"/>
    <property type="project" value="InterPro"/>
</dbReference>
<protein>
    <recommendedName>
        <fullName evidence="1">Tyrosine specific protein phosphatases domain-containing protein</fullName>
    </recommendedName>
</protein>
<proteinExistence type="predicted"/>
<dbReference type="EMBL" id="JXMW01000011">
    <property type="protein sequence ID" value="OQD58640.1"/>
    <property type="molecule type" value="Genomic_DNA"/>
</dbReference>
<dbReference type="Proteomes" id="UP000191661">
    <property type="component" value="Unassembled WGS sequence"/>
</dbReference>
<feature type="domain" description="Tyrosine specific protein phosphatases" evidence="1">
    <location>
        <begin position="119"/>
        <end position="193"/>
    </location>
</feature>
<evidence type="ECO:0000313" key="3">
    <source>
        <dbReference type="Proteomes" id="UP000191661"/>
    </source>
</evidence>
<evidence type="ECO:0000259" key="1">
    <source>
        <dbReference type="PROSITE" id="PS50056"/>
    </source>
</evidence>
<dbReference type="AlphaFoldDB" id="A0A1V6N1P1"/>
<dbReference type="InterPro" id="IPR029021">
    <property type="entry name" value="Prot-tyrosine_phosphatase-like"/>
</dbReference>
<dbReference type="OrthoDB" id="374010at2157"/>
<organism evidence="2 3">
    <name type="scientific">Methanobrevibacter arboriphilus JCM 13429 = DSM 1125</name>
    <dbReference type="NCBI Taxonomy" id="1300164"/>
    <lineage>
        <taxon>Archaea</taxon>
        <taxon>Methanobacteriati</taxon>
        <taxon>Methanobacteriota</taxon>
        <taxon>Methanomada group</taxon>
        <taxon>Methanobacteria</taxon>
        <taxon>Methanobacteriales</taxon>
        <taxon>Methanobacteriaceae</taxon>
        <taxon>Methanobrevibacter</taxon>
    </lineage>
</organism>
<dbReference type="InterPro" id="IPR000387">
    <property type="entry name" value="Tyr_Pase_dom"/>
</dbReference>
<accession>A0A1V6N1P1</accession>
<gene>
    <name evidence="2" type="ORF">MBBAR_11c00330</name>
</gene>
<reference evidence="2 3" key="1">
    <citation type="submission" date="2014-12" db="EMBL/GenBank/DDBJ databases">
        <title>Genome sequence of Methanobrevibacter arboriphilicus DH1, DSM1125.</title>
        <authorList>
            <person name="Poehlein A."/>
            <person name="Thauer R.K."/>
            <person name="Seedorf H."/>
            <person name="Daniel R."/>
        </authorList>
    </citation>
    <scope>NUCLEOTIDE SEQUENCE [LARGE SCALE GENOMIC DNA]</scope>
    <source>
        <strain evidence="2 3">DH1</strain>
    </source>
</reference>
<dbReference type="PROSITE" id="PS00383">
    <property type="entry name" value="TYR_PHOSPHATASE_1"/>
    <property type="match status" value="1"/>
</dbReference>
<evidence type="ECO:0000313" key="2">
    <source>
        <dbReference type="EMBL" id="OQD58640.1"/>
    </source>
</evidence>
<comment type="caution">
    <text evidence="2">The sequence shown here is derived from an EMBL/GenBank/DDBJ whole genome shotgun (WGS) entry which is preliminary data.</text>
</comment>
<dbReference type="InterPro" id="IPR016130">
    <property type="entry name" value="Tyr_Pase_AS"/>
</dbReference>
<name>A0A1V6N1P1_METAZ</name>
<dbReference type="PANTHER" id="PTHR31126:SF1">
    <property type="entry name" value="TYROSINE SPECIFIC PROTEIN PHOSPHATASES DOMAIN-CONTAINING PROTEIN"/>
    <property type="match status" value="1"/>
</dbReference>
<dbReference type="PANTHER" id="PTHR31126">
    <property type="entry name" value="TYROSINE-PROTEIN PHOSPHATASE"/>
    <property type="match status" value="1"/>
</dbReference>
<dbReference type="SUPFAM" id="SSF52799">
    <property type="entry name" value="(Phosphotyrosine protein) phosphatases II"/>
    <property type="match status" value="1"/>
</dbReference>
<dbReference type="Gene3D" id="3.90.190.10">
    <property type="entry name" value="Protein tyrosine phosphatase superfamily"/>
    <property type="match status" value="1"/>
</dbReference>
<keyword evidence="3" id="KW-1185">Reference proteome</keyword>
<dbReference type="Pfam" id="PF13350">
    <property type="entry name" value="Y_phosphatase3"/>
    <property type="match status" value="1"/>
</dbReference>